<dbReference type="Proteomes" id="UP001329313">
    <property type="component" value="Chromosome"/>
</dbReference>
<sequence>MPRTGQQGGRAGRTADGGFSLVEVVVAMLLLMVISLAVAPLLITVTASSVQNRDQAAATVVANARIAELRAAFPDSSTATSCGSVLASTGGIDASTGLSAALSFPDGCPAQYPGTVRVDVVVSDDGQPLATVRTEILVSRA</sequence>
<keyword evidence="1" id="KW-0472">Membrane</keyword>
<gene>
    <name evidence="2" type="ORF">RYJ27_04200</name>
</gene>
<evidence type="ECO:0000256" key="1">
    <source>
        <dbReference type="SAM" id="Phobius"/>
    </source>
</evidence>
<dbReference type="RefSeq" id="WP_330171498.1">
    <property type="nucleotide sequence ID" value="NZ_CP137080.1"/>
</dbReference>
<reference evidence="2 3" key="1">
    <citation type="submission" date="2023-10" db="EMBL/GenBank/DDBJ databases">
        <title>Y20.</title>
        <authorList>
            <person name="Zhang G."/>
            <person name="Ding Y."/>
        </authorList>
    </citation>
    <scope>NUCLEOTIDE SEQUENCE [LARGE SCALE GENOMIC DNA]</scope>
    <source>
        <strain evidence="2 3">Y20</strain>
    </source>
</reference>
<dbReference type="KEGG" id="mliy:RYJ27_04200"/>
<dbReference type="AlphaFoldDB" id="A0AAU0MIN8"/>
<keyword evidence="1" id="KW-1133">Transmembrane helix</keyword>
<evidence type="ECO:0000313" key="3">
    <source>
        <dbReference type="Proteomes" id="UP001329313"/>
    </source>
</evidence>
<dbReference type="EMBL" id="CP137080">
    <property type="protein sequence ID" value="WOQ70417.1"/>
    <property type="molecule type" value="Genomic_DNA"/>
</dbReference>
<organism evidence="2 3">
    <name type="scientific">Microbacterium limosum</name>
    <dbReference type="NCBI Taxonomy" id="3079935"/>
    <lineage>
        <taxon>Bacteria</taxon>
        <taxon>Bacillati</taxon>
        <taxon>Actinomycetota</taxon>
        <taxon>Actinomycetes</taxon>
        <taxon>Micrococcales</taxon>
        <taxon>Microbacteriaceae</taxon>
        <taxon>Microbacterium</taxon>
    </lineage>
</organism>
<keyword evidence="3" id="KW-1185">Reference proteome</keyword>
<proteinExistence type="predicted"/>
<feature type="transmembrane region" description="Helical" evidence="1">
    <location>
        <begin position="21"/>
        <end position="43"/>
    </location>
</feature>
<dbReference type="PROSITE" id="PS00409">
    <property type="entry name" value="PROKAR_NTER_METHYL"/>
    <property type="match status" value="1"/>
</dbReference>
<evidence type="ECO:0000313" key="2">
    <source>
        <dbReference type="EMBL" id="WOQ70417.1"/>
    </source>
</evidence>
<accession>A0AAU0MIN8</accession>
<dbReference type="Pfam" id="PF07963">
    <property type="entry name" value="N_methyl"/>
    <property type="match status" value="1"/>
</dbReference>
<dbReference type="InterPro" id="IPR012902">
    <property type="entry name" value="N_methyl_site"/>
</dbReference>
<keyword evidence="1" id="KW-0812">Transmembrane</keyword>
<name>A0AAU0MIN8_9MICO</name>
<protein>
    <submittedName>
        <fullName evidence="2">Prepilin-type N-terminal cleavage/methylation domain-containing protein</fullName>
    </submittedName>
</protein>